<organism evidence="1">
    <name type="scientific">marine sediment metagenome</name>
    <dbReference type="NCBI Taxonomy" id="412755"/>
    <lineage>
        <taxon>unclassified sequences</taxon>
        <taxon>metagenomes</taxon>
        <taxon>ecological metagenomes</taxon>
    </lineage>
</organism>
<gene>
    <name evidence="1" type="ORF">LCGC14_0742030</name>
</gene>
<name>A0A0F9SRG1_9ZZZZ</name>
<reference evidence="1" key="1">
    <citation type="journal article" date="2015" name="Nature">
        <title>Complex archaea that bridge the gap between prokaryotes and eukaryotes.</title>
        <authorList>
            <person name="Spang A."/>
            <person name="Saw J.H."/>
            <person name="Jorgensen S.L."/>
            <person name="Zaremba-Niedzwiedzka K."/>
            <person name="Martijn J."/>
            <person name="Lind A.E."/>
            <person name="van Eijk R."/>
            <person name="Schleper C."/>
            <person name="Guy L."/>
            <person name="Ettema T.J."/>
        </authorList>
    </citation>
    <scope>NUCLEOTIDE SEQUENCE</scope>
</reference>
<sequence length="228" mass="26526">MKLNYTIEPIKFETIEELPGAWTDDDYKQLLDGMEYGDASDLSSQELKEMCMLSLSDNEPNEAASTVLAHVFGERLNQGQIDNLSHEMETEKMWEEYAELSMHEEFFNATQLLYKAYNGKFPHPEAIRFKMKVTSQEKTGLSVFDTDVETALIRLLVQDMPDNTLIRRLFDEELKAGDFKDAKDIIWQYKKEEGTENSQVFEIISSSYWFDDLKYAENFDASLEIEED</sequence>
<dbReference type="AlphaFoldDB" id="A0A0F9SRG1"/>
<evidence type="ECO:0000313" key="1">
    <source>
        <dbReference type="EMBL" id="KKN39586.1"/>
    </source>
</evidence>
<dbReference type="EMBL" id="LAZR01001755">
    <property type="protein sequence ID" value="KKN39586.1"/>
    <property type="molecule type" value="Genomic_DNA"/>
</dbReference>
<protein>
    <submittedName>
        <fullName evidence="1">Uncharacterized protein</fullName>
    </submittedName>
</protein>
<accession>A0A0F9SRG1</accession>
<proteinExistence type="predicted"/>
<comment type="caution">
    <text evidence="1">The sequence shown here is derived from an EMBL/GenBank/DDBJ whole genome shotgun (WGS) entry which is preliminary data.</text>
</comment>